<keyword evidence="4" id="KW-1003">Cell membrane</keyword>
<dbReference type="Pfam" id="PF12698">
    <property type="entry name" value="ABC2_membrane_3"/>
    <property type="match status" value="1"/>
</dbReference>
<evidence type="ECO:0000256" key="3">
    <source>
        <dbReference type="ARBA" id="ARBA00022448"/>
    </source>
</evidence>
<organism evidence="10 11">
    <name type="scientific">candidate division WOR-3 bacterium</name>
    <dbReference type="NCBI Taxonomy" id="2052148"/>
    <lineage>
        <taxon>Bacteria</taxon>
        <taxon>Bacteria division WOR-3</taxon>
    </lineage>
</organism>
<comment type="subcellular location">
    <subcellularLocation>
        <location evidence="1">Cell membrane</location>
        <topology evidence="1">Multi-pass membrane protein</topology>
    </subcellularLocation>
</comment>
<dbReference type="InterPro" id="IPR047817">
    <property type="entry name" value="ABC2_TM_bact-type"/>
</dbReference>
<dbReference type="GO" id="GO:0005886">
    <property type="term" value="C:plasma membrane"/>
    <property type="evidence" value="ECO:0007669"/>
    <property type="project" value="UniProtKB-SubCell"/>
</dbReference>
<evidence type="ECO:0000256" key="2">
    <source>
        <dbReference type="ARBA" id="ARBA00007783"/>
    </source>
</evidence>
<evidence type="ECO:0000256" key="4">
    <source>
        <dbReference type="ARBA" id="ARBA00022475"/>
    </source>
</evidence>
<gene>
    <name evidence="10" type="ORF">FJY68_00960</name>
</gene>
<evidence type="ECO:0000256" key="7">
    <source>
        <dbReference type="ARBA" id="ARBA00023136"/>
    </source>
</evidence>
<dbReference type="GO" id="GO:0140359">
    <property type="term" value="F:ABC-type transporter activity"/>
    <property type="evidence" value="ECO:0007669"/>
    <property type="project" value="InterPro"/>
</dbReference>
<comment type="similarity">
    <text evidence="2">Belongs to the ABC-2 integral membrane protein family.</text>
</comment>
<evidence type="ECO:0000313" key="11">
    <source>
        <dbReference type="Proteomes" id="UP000779900"/>
    </source>
</evidence>
<evidence type="ECO:0000256" key="6">
    <source>
        <dbReference type="ARBA" id="ARBA00022989"/>
    </source>
</evidence>
<dbReference type="PROSITE" id="PS51012">
    <property type="entry name" value="ABC_TM2"/>
    <property type="match status" value="1"/>
</dbReference>
<feature type="transmembrane region" description="Helical" evidence="8">
    <location>
        <begin position="219"/>
        <end position="239"/>
    </location>
</feature>
<evidence type="ECO:0000259" key="9">
    <source>
        <dbReference type="PROSITE" id="PS51012"/>
    </source>
</evidence>
<keyword evidence="6 8" id="KW-1133">Transmembrane helix</keyword>
<evidence type="ECO:0000256" key="8">
    <source>
        <dbReference type="SAM" id="Phobius"/>
    </source>
</evidence>
<dbReference type="PANTHER" id="PTHR30294:SF38">
    <property type="entry name" value="TRANSPORT PERMEASE PROTEIN"/>
    <property type="match status" value="1"/>
</dbReference>
<keyword evidence="7 8" id="KW-0472">Membrane</keyword>
<evidence type="ECO:0000313" key="10">
    <source>
        <dbReference type="EMBL" id="MBM3330401.1"/>
    </source>
</evidence>
<dbReference type="EMBL" id="VGIR01000003">
    <property type="protein sequence ID" value="MBM3330401.1"/>
    <property type="molecule type" value="Genomic_DNA"/>
</dbReference>
<feature type="transmembrane region" description="Helical" evidence="8">
    <location>
        <begin position="302"/>
        <end position="322"/>
    </location>
</feature>
<feature type="transmembrane region" description="Helical" evidence="8">
    <location>
        <begin position="19"/>
        <end position="39"/>
    </location>
</feature>
<feature type="transmembrane region" description="Helical" evidence="8">
    <location>
        <begin position="385"/>
        <end position="407"/>
    </location>
</feature>
<protein>
    <submittedName>
        <fullName evidence="10">ABC transporter permease</fullName>
    </submittedName>
</protein>
<reference evidence="10" key="1">
    <citation type="submission" date="2019-03" db="EMBL/GenBank/DDBJ databases">
        <title>Lake Tanganyika Metagenome-Assembled Genomes (MAGs).</title>
        <authorList>
            <person name="Tran P."/>
        </authorList>
    </citation>
    <scope>NUCLEOTIDE SEQUENCE</scope>
    <source>
        <strain evidence="10">K_DeepCast_150m_m2_040</strain>
    </source>
</reference>
<comment type="caution">
    <text evidence="10">The sequence shown here is derived from an EMBL/GenBank/DDBJ whole genome shotgun (WGS) entry which is preliminary data.</text>
</comment>
<name>A0A938BNQ5_UNCW3</name>
<dbReference type="Proteomes" id="UP000779900">
    <property type="component" value="Unassembled WGS sequence"/>
</dbReference>
<evidence type="ECO:0000256" key="1">
    <source>
        <dbReference type="ARBA" id="ARBA00004651"/>
    </source>
</evidence>
<accession>A0A938BNQ5</accession>
<sequence>MTEIHIAGKDLRGSLRSRFFIGVAVLVPLLVTSLFFFAFGGRVSEVGKGPGMAPVRVVVVNEDAGGLQLGRLVVSALSSPQLREILSCAELSDTAMARHALSRRQADLAVIIPAGFSSAVTDSAGRAEVLLLCDPVRTVGPSIVQGVLQRVLDGMSGTRILLNTYRIAVKEAGVTPDSRVVAGLVQQYRAAAEVGAAALSVRAPGAGEDISAMFRRMMAGIFAGLMVFFAFYTGAYTALSLVREHEEGTLARLFTTPAGRARILGGKMLSVVATVGVQATLLILASTFLFGLRWGQPGSSALALVGTVAATSGFGVMLASFIKTTRQGGPVLGGGLSVAGMLGGLFTQAVPSMPAAFNKVALALPQGWVIRGWNLAIAGRPPADLLVPFGVMLAWGAVCFAVGALVFRRRFA</sequence>
<dbReference type="Gene3D" id="3.40.1710.10">
    <property type="entry name" value="abc type-2 transporter like domain"/>
    <property type="match status" value="1"/>
</dbReference>
<feature type="domain" description="ABC transmembrane type-2" evidence="9">
    <location>
        <begin position="178"/>
        <end position="410"/>
    </location>
</feature>
<proteinExistence type="inferred from homology"/>
<dbReference type="AlphaFoldDB" id="A0A938BNQ5"/>
<dbReference type="InterPro" id="IPR013525">
    <property type="entry name" value="ABC2_TM"/>
</dbReference>
<dbReference type="PANTHER" id="PTHR30294">
    <property type="entry name" value="MEMBRANE COMPONENT OF ABC TRANSPORTER YHHJ-RELATED"/>
    <property type="match status" value="1"/>
</dbReference>
<feature type="transmembrane region" description="Helical" evidence="8">
    <location>
        <begin position="268"/>
        <end position="290"/>
    </location>
</feature>
<keyword evidence="5 8" id="KW-0812">Transmembrane</keyword>
<evidence type="ECO:0000256" key="5">
    <source>
        <dbReference type="ARBA" id="ARBA00022692"/>
    </source>
</evidence>
<dbReference type="InterPro" id="IPR051449">
    <property type="entry name" value="ABC-2_transporter_component"/>
</dbReference>
<keyword evidence="3" id="KW-0813">Transport</keyword>